<dbReference type="InterPro" id="IPR036291">
    <property type="entry name" value="NAD(P)-bd_dom_sf"/>
</dbReference>
<dbReference type="PANTHER" id="PTHR24321:SF8">
    <property type="entry name" value="ESTRADIOL 17-BETA-DEHYDROGENASE 8-RELATED"/>
    <property type="match status" value="1"/>
</dbReference>
<dbReference type="SUPFAM" id="SSF51735">
    <property type="entry name" value="NAD(P)-binding Rossmann-fold domains"/>
    <property type="match status" value="1"/>
</dbReference>
<organism evidence="4 5">
    <name type="scientific">Sarocladium strictum</name>
    <name type="common">Black bundle disease fungus</name>
    <name type="synonym">Acremonium strictum</name>
    <dbReference type="NCBI Taxonomy" id="5046"/>
    <lineage>
        <taxon>Eukaryota</taxon>
        <taxon>Fungi</taxon>
        <taxon>Dikarya</taxon>
        <taxon>Ascomycota</taxon>
        <taxon>Pezizomycotina</taxon>
        <taxon>Sordariomycetes</taxon>
        <taxon>Hypocreomycetidae</taxon>
        <taxon>Hypocreales</taxon>
        <taxon>Sarocladiaceae</taxon>
        <taxon>Sarocladium</taxon>
    </lineage>
</organism>
<dbReference type="CDD" id="cd05233">
    <property type="entry name" value="SDR_c"/>
    <property type="match status" value="1"/>
</dbReference>
<name>A0AA39L4V1_SARSR</name>
<dbReference type="Pfam" id="PF13561">
    <property type="entry name" value="adh_short_C2"/>
    <property type="match status" value="1"/>
</dbReference>
<dbReference type="Proteomes" id="UP001175261">
    <property type="component" value="Unassembled WGS sequence"/>
</dbReference>
<dbReference type="AlphaFoldDB" id="A0AA39L4V1"/>
<proteinExistence type="inferred from homology"/>
<keyword evidence="5" id="KW-1185">Reference proteome</keyword>
<dbReference type="Gene3D" id="3.40.50.720">
    <property type="entry name" value="NAD(P)-binding Rossmann-like Domain"/>
    <property type="match status" value="1"/>
</dbReference>
<accession>A0AA39L4V1</accession>
<dbReference type="GO" id="GO:0016491">
    <property type="term" value="F:oxidoreductase activity"/>
    <property type="evidence" value="ECO:0007669"/>
    <property type="project" value="UniProtKB-KW"/>
</dbReference>
<dbReference type="PANTHER" id="PTHR24321">
    <property type="entry name" value="DEHYDROGENASES, SHORT CHAIN"/>
    <property type="match status" value="1"/>
</dbReference>
<dbReference type="PROSITE" id="PS00061">
    <property type="entry name" value="ADH_SHORT"/>
    <property type="match status" value="1"/>
</dbReference>
<reference evidence="4" key="1">
    <citation type="submission" date="2022-10" db="EMBL/GenBank/DDBJ databases">
        <title>Determination and structural analysis of whole genome sequence of Sarocladium strictum F4-1.</title>
        <authorList>
            <person name="Hu L."/>
            <person name="Jiang Y."/>
        </authorList>
    </citation>
    <scope>NUCLEOTIDE SEQUENCE</scope>
    <source>
        <strain evidence="4">F4-1</strain>
    </source>
</reference>
<dbReference type="InterPro" id="IPR002347">
    <property type="entry name" value="SDR_fam"/>
</dbReference>
<evidence type="ECO:0008006" key="6">
    <source>
        <dbReference type="Google" id="ProtNLM"/>
    </source>
</evidence>
<keyword evidence="2" id="KW-0521">NADP</keyword>
<comment type="similarity">
    <text evidence="1">Belongs to the short-chain dehydrogenases/reductases (SDR) family.</text>
</comment>
<sequence>MAKTALISGGARGIGRCLTRRFCERGYKVYVWDIDEEELNHTAKVHLASYFEDSQLGFGLCDLRSVDDIRKQVAAAAQFLGGSIDVLVNNGAIAPPHWKDGKTMADLSTMDEWRAYVDTNLTSPFAVSQACIQHMAKKEDTDEARHDNDSDSGPCVIHIGSFRAHHSDPNQEGYASTKSGLLGLMHSMAVSLQQWDIRVNTVSPGRILVGHESKEGDEKGTTWEEQNHDEQVAHHLSNRAGRPKDIADAVEYLVNAGFVTGQEIVVDGGTSKIKQ</sequence>
<keyword evidence="3" id="KW-0560">Oxidoreductase</keyword>
<dbReference type="EMBL" id="JAPDFR010000008">
    <property type="protein sequence ID" value="KAK0384035.1"/>
    <property type="molecule type" value="Genomic_DNA"/>
</dbReference>
<dbReference type="PRINTS" id="PR00080">
    <property type="entry name" value="SDRFAMILY"/>
</dbReference>
<gene>
    <name evidence="4" type="ORF">NLU13_8124</name>
</gene>
<evidence type="ECO:0000256" key="1">
    <source>
        <dbReference type="ARBA" id="ARBA00006484"/>
    </source>
</evidence>
<evidence type="ECO:0000313" key="5">
    <source>
        <dbReference type="Proteomes" id="UP001175261"/>
    </source>
</evidence>
<dbReference type="PRINTS" id="PR00081">
    <property type="entry name" value="GDHRDH"/>
</dbReference>
<evidence type="ECO:0000256" key="3">
    <source>
        <dbReference type="ARBA" id="ARBA00023002"/>
    </source>
</evidence>
<dbReference type="InterPro" id="IPR020904">
    <property type="entry name" value="Sc_DH/Rdtase_CS"/>
</dbReference>
<evidence type="ECO:0000313" key="4">
    <source>
        <dbReference type="EMBL" id="KAK0384035.1"/>
    </source>
</evidence>
<comment type="caution">
    <text evidence="4">The sequence shown here is derived from an EMBL/GenBank/DDBJ whole genome shotgun (WGS) entry which is preliminary data.</text>
</comment>
<evidence type="ECO:0000256" key="2">
    <source>
        <dbReference type="ARBA" id="ARBA00022857"/>
    </source>
</evidence>
<protein>
    <recommendedName>
        <fullName evidence="6">Short chain alcohol dehydrogenase</fullName>
    </recommendedName>
</protein>